<dbReference type="EMBL" id="CM056815">
    <property type="protein sequence ID" value="KAJ8630052.1"/>
    <property type="molecule type" value="Genomic_DNA"/>
</dbReference>
<reference evidence="1 2" key="1">
    <citation type="journal article" date="2022" name="Hortic Res">
        <title>A haplotype resolved chromosomal level avocado genome allows analysis of novel avocado genes.</title>
        <authorList>
            <person name="Nath O."/>
            <person name="Fletcher S.J."/>
            <person name="Hayward A."/>
            <person name="Shaw L.M."/>
            <person name="Masouleh A.K."/>
            <person name="Furtado A."/>
            <person name="Henry R.J."/>
            <person name="Mitter N."/>
        </authorList>
    </citation>
    <scope>NUCLEOTIDE SEQUENCE [LARGE SCALE GENOMIC DNA]</scope>
    <source>
        <strain evidence="2">cv. Hass</strain>
    </source>
</reference>
<name>A0ACC2L9L7_PERAE</name>
<keyword evidence="2" id="KW-1185">Reference proteome</keyword>
<sequence length="455" mass="52762">MEDLTSPQGSVEEIEVDPSLSNGASVTVEIGDLDRERATSIKERLRIELGRPKESSTRFSCSIYRVPHFLRQYNEKVYDPQVVSIGPFHYEKRKNQLRDMEEHKWRYLQDIISRNGEGSLETYLAVLYKLEEKARKCYSEVIPPDSNFFVEMMLLDACFIIEYCRKRDSPKCEDDSISQLGWLQDAIFFDFLMLENQIPFFILHHLSDLIDGCRPHSLLEIATFLLKDCIVKEKLEHSSDIQIQHLLHLMLHTNLFVITEEKSSKPTAFQKIPCASKLKDAGIKFRRDRDDSSSILDIKFQEGVIEIPSMEFWDKSSLAVLNLIAFEQCYCPCKKHITAYIAFMNSLISTGKDVEILCREGIIANWIGSDGDVVSLFNNMVRELTVREEDFYLSGFCMEINKYCEGTWPKMRATLVHNYFRNRWAIISFFAALFLLLLTMTQTFFSSFPKFAYGG</sequence>
<gene>
    <name evidence="1" type="ORF">MRB53_023375</name>
</gene>
<evidence type="ECO:0000313" key="2">
    <source>
        <dbReference type="Proteomes" id="UP001234297"/>
    </source>
</evidence>
<evidence type="ECO:0000313" key="1">
    <source>
        <dbReference type="EMBL" id="KAJ8630052.1"/>
    </source>
</evidence>
<protein>
    <submittedName>
        <fullName evidence="1">Uncharacterized protein</fullName>
    </submittedName>
</protein>
<accession>A0ACC2L9L7</accession>
<organism evidence="1 2">
    <name type="scientific">Persea americana</name>
    <name type="common">Avocado</name>
    <dbReference type="NCBI Taxonomy" id="3435"/>
    <lineage>
        <taxon>Eukaryota</taxon>
        <taxon>Viridiplantae</taxon>
        <taxon>Streptophyta</taxon>
        <taxon>Embryophyta</taxon>
        <taxon>Tracheophyta</taxon>
        <taxon>Spermatophyta</taxon>
        <taxon>Magnoliopsida</taxon>
        <taxon>Magnoliidae</taxon>
        <taxon>Laurales</taxon>
        <taxon>Lauraceae</taxon>
        <taxon>Persea</taxon>
    </lineage>
</organism>
<comment type="caution">
    <text evidence="1">The sequence shown here is derived from an EMBL/GenBank/DDBJ whole genome shotgun (WGS) entry which is preliminary data.</text>
</comment>
<dbReference type="Proteomes" id="UP001234297">
    <property type="component" value="Chromosome 7"/>
</dbReference>
<proteinExistence type="predicted"/>